<protein>
    <submittedName>
        <fullName evidence="2">Uncharacterized protein</fullName>
    </submittedName>
</protein>
<keyword evidence="3" id="KW-1185">Reference proteome</keyword>
<dbReference type="AlphaFoldDB" id="A0A843WSL6"/>
<feature type="transmembrane region" description="Helical" evidence="1">
    <location>
        <begin position="7"/>
        <end position="26"/>
    </location>
</feature>
<dbReference type="EMBL" id="NMUH01004843">
    <property type="protein sequence ID" value="MQM11017.1"/>
    <property type="molecule type" value="Genomic_DNA"/>
</dbReference>
<evidence type="ECO:0000256" key="1">
    <source>
        <dbReference type="SAM" id="Phobius"/>
    </source>
</evidence>
<accession>A0A843WSL6</accession>
<reference evidence="2" key="1">
    <citation type="submission" date="2017-07" db="EMBL/GenBank/DDBJ databases">
        <title>Taro Niue Genome Assembly and Annotation.</title>
        <authorList>
            <person name="Atibalentja N."/>
            <person name="Keating K."/>
            <person name="Fields C.J."/>
        </authorList>
    </citation>
    <scope>NUCLEOTIDE SEQUENCE</scope>
    <source>
        <strain evidence="2">Niue_2</strain>
        <tissue evidence="2">Leaf</tissue>
    </source>
</reference>
<evidence type="ECO:0000313" key="3">
    <source>
        <dbReference type="Proteomes" id="UP000652761"/>
    </source>
</evidence>
<dbReference type="Proteomes" id="UP000652761">
    <property type="component" value="Unassembled WGS sequence"/>
</dbReference>
<comment type="caution">
    <text evidence="2">The sequence shown here is derived from an EMBL/GenBank/DDBJ whole genome shotgun (WGS) entry which is preliminary data.</text>
</comment>
<sequence>MLYSLCYLYYGLLAIVVILLSCYYCAIPDTCAILVVSTQSVSVSTLSVSGVDTLPNGVDTRSLSQKSSLKTMSVVSTHNLVVKITYVNFSGHVASWGSRESA</sequence>
<organism evidence="2 3">
    <name type="scientific">Colocasia esculenta</name>
    <name type="common">Wild taro</name>
    <name type="synonym">Arum esculentum</name>
    <dbReference type="NCBI Taxonomy" id="4460"/>
    <lineage>
        <taxon>Eukaryota</taxon>
        <taxon>Viridiplantae</taxon>
        <taxon>Streptophyta</taxon>
        <taxon>Embryophyta</taxon>
        <taxon>Tracheophyta</taxon>
        <taxon>Spermatophyta</taxon>
        <taxon>Magnoliopsida</taxon>
        <taxon>Liliopsida</taxon>
        <taxon>Araceae</taxon>
        <taxon>Aroideae</taxon>
        <taxon>Colocasieae</taxon>
        <taxon>Colocasia</taxon>
    </lineage>
</organism>
<evidence type="ECO:0000313" key="2">
    <source>
        <dbReference type="EMBL" id="MQM11017.1"/>
    </source>
</evidence>
<gene>
    <name evidence="2" type="ORF">Taro_043918</name>
</gene>
<name>A0A843WSL6_COLES</name>
<keyword evidence="1" id="KW-0812">Transmembrane</keyword>
<keyword evidence="1" id="KW-0472">Membrane</keyword>
<keyword evidence="1" id="KW-1133">Transmembrane helix</keyword>
<proteinExistence type="predicted"/>